<evidence type="ECO:0000313" key="1">
    <source>
        <dbReference type="EMBL" id="SFM54051.1"/>
    </source>
</evidence>
<sequence>MVLVFSASQQTHDTGVKHNLLSRGCEISKGIAFAINCNIKILMKQGENPYSINFIAIDCKSLAERIASLLS</sequence>
<dbReference type="Proteomes" id="UP000183287">
    <property type="component" value="Unassembled WGS sequence"/>
</dbReference>
<name>A0A1I4RP97_9PROT</name>
<keyword evidence="2" id="KW-1185">Reference proteome</keyword>
<protein>
    <submittedName>
        <fullName evidence="1">Uncharacterized protein</fullName>
    </submittedName>
</protein>
<gene>
    <name evidence="1" type="ORF">SAMN05421863_103424</name>
</gene>
<dbReference type="EMBL" id="FOUB01000034">
    <property type="protein sequence ID" value="SFM54051.1"/>
    <property type="molecule type" value="Genomic_DNA"/>
</dbReference>
<accession>A0A1I4RP97</accession>
<dbReference type="AlphaFoldDB" id="A0A1I4RP97"/>
<proteinExistence type="predicted"/>
<organism evidence="1 2">
    <name type="scientific">Nitrosomonas communis</name>
    <dbReference type="NCBI Taxonomy" id="44574"/>
    <lineage>
        <taxon>Bacteria</taxon>
        <taxon>Pseudomonadati</taxon>
        <taxon>Pseudomonadota</taxon>
        <taxon>Betaproteobacteria</taxon>
        <taxon>Nitrosomonadales</taxon>
        <taxon>Nitrosomonadaceae</taxon>
        <taxon>Nitrosomonas</taxon>
    </lineage>
</organism>
<reference evidence="2" key="1">
    <citation type="submission" date="2016-10" db="EMBL/GenBank/DDBJ databases">
        <authorList>
            <person name="Varghese N."/>
            <person name="Submissions S."/>
        </authorList>
    </citation>
    <scope>NUCLEOTIDE SEQUENCE [LARGE SCALE GENOMIC DNA]</scope>
    <source>
        <strain evidence="2">Nm44</strain>
    </source>
</reference>
<evidence type="ECO:0000313" key="2">
    <source>
        <dbReference type="Proteomes" id="UP000183287"/>
    </source>
</evidence>